<dbReference type="Gene3D" id="3.20.20.100">
    <property type="entry name" value="NADP-dependent oxidoreductase domain"/>
    <property type="match status" value="2"/>
</dbReference>
<sequence>MQCKGTQLSNCFNFYDSVSGRVVENDPFRERYHMLPLNIFSVVALIQHRASRLYTWAARARSTLGSDDLCSVCSCFRSSMDAVNIPFLTFSNGCRMPVVGLGTWMAKGEEAQRAVQDAIDAGYRHLDCAYMYGNEYEVGQGIKQKIQEGLWNTFHRPDLVVPACKESLRLLGLDYLDLYLMHWPFAFKEGGALQPTDSDGNILLSDVDWLDTWREMETCLRLGLTLSIGLSNFNSEQIDRVLANATIKPVNVQIECNPYLTQKQLIDFCKSRGLTVTGYSPMGSPTSPYFKAGMPRLLDDTKLQGVAERHGKSVGQLVLRYLVQRGIAAIPKSVTKSRIQENIDIFDFQLSETDMQYIDSFNQNLRLCHRNQYVTTAISARQRLYYVSPMPPTQTVSESPIRELRVKKAVGRRVHAPVRSWKRMSVRLGGIIKRFVASVMAFTLENTPTLKFNNGIEFPIFGLGTWKSKPGEVTQAVKDAIDIGYRHIDCAHVYGNEPEVGAAIKAKIDEKVVKREDLFITSKLWNTFHRPDLVAPAIKQTLSDLGLDYLDLYLIHWPMAYQEEGDLFPEKDGKTLYSDVDYVDTWKELEKLVDQGLAKSIGVSNFNSEQLERVLANARIKPVTNQVECHPYLTQKKLIEFCKSKDVTITAYSPLGSPDRPWAKPDDPQLLDDPKVKAVAAKYEKTPAQILLRYQVQQGNITIPKSVTKSRIAENAQIFDFELSADDVATIDSFDCNGRVCHLDW</sequence>
<feature type="domain" description="NADP-dependent oxidoreductase" evidence="4">
    <location>
        <begin position="99"/>
        <end position="362"/>
    </location>
</feature>
<dbReference type="GO" id="GO:0016491">
    <property type="term" value="F:oxidoreductase activity"/>
    <property type="evidence" value="ECO:0007669"/>
    <property type="project" value="UniProtKB-KW"/>
</dbReference>
<evidence type="ECO:0000256" key="1">
    <source>
        <dbReference type="ARBA" id="ARBA00007905"/>
    </source>
</evidence>
<dbReference type="InterPro" id="IPR036812">
    <property type="entry name" value="NAD(P)_OxRdtase_dom_sf"/>
</dbReference>
<dbReference type="Pfam" id="PF00248">
    <property type="entry name" value="Aldo_ket_red"/>
    <property type="match status" value="2"/>
</dbReference>
<dbReference type="Proteomes" id="UP000502823">
    <property type="component" value="Unassembled WGS sequence"/>
</dbReference>
<dbReference type="PROSITE" id="PS00798">
    <property type="entry name" value="ALDOKETO_REDUCTASE_1"/>
    <property type="match status" value="2"/>
</dbReference>
<feature type="domain" description="NADP-dependent oxidoreductase" evidence="4">
    <location>
        <begin position="462"/>
        <end position="734"/>
    </location>
</feature>
<dbReference type="SUPFAM" id="SSF51430">
    <property type="entry name" value="NAD(P)-linked oxidoreductase"/>
    <property type="match status" value="2"/>
</dbReference>
<dbReference type="InParanoid" id="A0A6L2PIW1"/>
<dbReference type="OrthoDB" id="416253at2759"/>
<evidence type="ECO:0000313" key="6">
    <source>
        <dbReference type="Proteomes" id="UP000502823"/>
    </source>
</evidence>
<evidence type="ECO:0000256" key="3">
    <source>
        <dbReference type="ARBA" id="ARBA00023002"/>
    </source>
</evidence>
<evidence type="ECO:0000313" key="5">
    <source>
        <dbReference type="EMBL" id="GFG30545.1"/>
    </source>
</evidence>
<evidence type="ECO:0000259" key="4">
    <source>
        <dbReference type="Pfam" id="PF00248"/>
    </source>
</evidence>
<dbReference type="PANTHER" id="PTHR11732">
    <property type="entry name" value="ALDO/KETO REDUCTASE"/>
    <property type="match status" value="1"/>
</dbReference>
<organism evidence="5 6">
    <name type="scientific">Coptotermes formosanus</name>
    <name type="common">Formosan subterranean termite</name>
    <dbReference type="NCBI Taxonomy" id="36987"/>
    <lineage>
        <taxon>Eukaryota</taxon>
        <taxon>Metazoa</taxon>
        <taxon>Ecdysozoa</taxon>
        <taxon>Arthropoda</taxon>
        <taxon>Hexapoda</taxon>
        <taxon>Insecta</taxon>
        <taxon>Pterygota</taxon>
        <taxon>Neoptera</taxon>
        <taxon>Polyneoptera</taxon>
        <taxon>Dictyoptera</taxon>
        <taxon>Blattodea</taxon>
        <taxon>Blattoidea</taxon>
        <taxon>Termitoidae</taxon>
        <taxon>Rhinotermitidae</taxon>
        <taxon>Coptotermes</taxon>
    </lineage>
</organism>
<dbReference type="AlphaFoldDB" id="A0A6L2PIW1"/>
<dbReference type="PRINTS" id="PR00069">
    <property type="entry name" value="ALDKETRDTASE"/>
</dbReference>
<protein>
    <recommendedName>
        <fullName evidence="4">NADP-dependent oxidoreductase domain-containing protein</fullName>
    </recommendedName>
</protein>
<dbReference type="InterPro" id="IPR020471">
    <property type="entry name" value="AKR"/>
</dbReference>
<dbReference type="PROSITE" id="PS00063">
    <property type="entry name" value="ALDOKETO_REDUCTASE_3"/>
    <property type="match status" value="2"/>
</dbReference>
<reference evidence="6" key="1">
    <citation type="submission" date="2020-01" db="EMBL/GenBank/DDBJ databases">
        <title>Draft genome sequence of the Termite Coptotermes fromosanus.</title>
        <authorList>
            <person name="Itakura S."/>
            <person name="Yosikawa Y."/>
            <person name="Umezawa K."/>
        </authorList>
    </citation>
    <scope>NUCLEOTIDE SEQUENCE [LARGE SCALE GENOMIC DNA]</scope>
</reference>
<dbReference type="EMBL" id="BLKM01000233">
    <property type="protein sequence ID" value="GFG30545.1"/>
    <property type="molecule type" value="Genomic_DNA"/>
</dbReference>
<keyword evidence="3" id="KW-0560">Oxidoreductase</keyword>
<proteinExistence type="inferred from homology"/>
<keyword evidence="6" id="KW-1185">Reference proteome</keyword>
<dbReference type="FunFam" id="3.20.20.100:FF:000006">
    <property type="entry name" value="Aldo-keto reductase family 1 member A1"/>
    <property type="match status" value="2"/>
</dbReference>
<name>A0A6L2PIW1_COPFO</name>
<comment type="caution">
    <text evidence="5">The sequence shown here is derived from an EMBL/GenBank/DDBJ whole genome shotgun (WGS) entry which is preliminary data.</text>
</comment>
<dbReference type="PROSITE" id="PS00062">
    <property type="entry name" value="ALDOKETO_REDUCTASE_2"/>
    <property type="match status" value="1"/>
</dbReference>
<evidence type="ECO:0000256" key="2">
    <source>
        <dbReference type="ARBA" id="ARBA00022857"/>
    </source>
</evidence>
<dbReference type="InterPro" id="IPR023210">
    <property type="entry name" value="NADP_OxRdtase_dom"/>
</dbReference>
<accession>A0A6L2PIW1</accession>
<keyword evidence="2" id="KW-0521">NADP</keyword>
<gene>
    <name evidence="5" type="ORF">Cfor_10831</name>
</gene>
<comment type="similarity">
    <text evidence="1">Belongs to the aldo/keto reductase family.</text>
</comment>
<dbReference type="InterPro" id="IPR018170">
    <property type="entry name" value="Aldo/ket_reductase_CS"/>
</dbReference>